<keyword evidence="7" id="KW-0408">Iron</keyword>
<organism evidence="17 18">
    <name type="scientific">Ahniella affigens</name>
    <dbReference type="NCBI Taxonomy" id="2021234"/>
    <lineage>
        <taxon>Bacteria</taxon>
        <taxon>Pseudomonadati</taxon>
        <taxon>Pseudomonadota</taxon>
        <taxon>Gammaproteobacteria</taxon>
        <taxon>Lysobacterales</taxon>
        <taxon>Rhodanobacteraceae</taxon>
        <taxon>Ahniella</taxon>
    </lineage>
</organism>
<dbReference type="Gene3D" id="2.170.130.10">
    <property type="entry name" value="TonB-dependent receptor, plug domain"/>
    <property type="match status" value="1"/>
</dbReference>
<evidence type="ECO:0000256" key="7">
    <source>
        <dbReference type="ARBA" id="ARBA00023004"/>
    </source>
</evidence>
<dbReference type="Proteomes" id="UP000241074">
    <property type="component" value="Chromosome"/>
</dbReference>
<evidence type="ECO:0000313" key="18">
    <source>
        <dbReference type="Proteomes" id="UP000241074"/>
    </source>
</evidence>
<dbReference type="AlphaFoldDB" id="A0A2P1PQZ7"/>
<evidence type="ECO:0000256" key="6">
    <source>
        <dbReference type="ARBA" id="ARBA00022729"/>
    </source>
</evidence>
<comment type="subcellular location">
    <subcellularLocation>
        <location evidence="1 12">Cell outer membrane</location>
        <topology evidence="1 12">Multi-pass membrane protein</topology>
    </subcellularLocation>
</comment>
<dbReference type="Pfam" id="PF00593">
    <property type="entry name" value="TonB_dep_Rec_b-barrel"/>
    <property type="match status" value="1"/>
</dbReference>
<keyword evidence="3 12" id="KW-1134">Transmembrane beta strand</keyword>
<dbReference type="InterPro" id="IPR039426">
    <property type="entry name" value="TonB-dep_rcpt-like"/>
</dbReference>
<sequence length="698" mass="74932">MSRLAVAIAAACAAFAASAADAPDTAQLDAIEVRADRLDAAALERAKTPGAVTIVDGESFHERQVNNTSDALRYVPGLWTDSAYGGDAVFLSSRGSNLDATDYDTNGIKLLQDGLPVTTADGNNHNRFLDPLAARQAVIARGANALTYGASNLGGAIDFLTPTARNSSTRQVFVNAGSFGHINGRATLGGVADDFDGLVTLDAKARDGYRDHSRQTRESLFANAGWQLGDDVEVRVFATHVNSDEELAGALTRAQAEADPNQANPSALTGNFQLNVTTNRFASKAMWDIDASSRLEVGLSYEDQSLYHPIVDKILVDFDGSGPNPPVEVFSLLKNTDQKNLGGMLRYNVRAGDHDLLAGLNLGDTREDGGNYRNDGGRRNGLTGIIDNDSDSAELFLLDRWTVAPDWTLVYGAQGVLAGRDVSTTDVASGNERNPAEDYSAINPRIGVLHGLGAGSELFASVSRLFEAPTTFEIEDDVRGNGDALDPMRGVVYEVGVRGASSAAIDTARWHWDVSVYYAQIDDEILSVDDPAAPGTSLSTNVDRTIHAGVEALVGGSIPIGTTGVHRIDPLVSATFNQFSFDNDALYADNDLPAAPDYVIRSELMYRHAGGFYIGPTLDLVGERYADFANSYRVDSYTLLGLRAGFSAERWDVYGELRNLLDEDYIATMSVRNRAFESDAILQPGAPRAVFVGLRYQF</sequence>
<evidence type="ECO:0000256" key="3">
    <source>
        <dbReference type="ARBA" id="ARBA00022452"/>
    </source>
</evidence>
<dbReference type="PROSITE" id="PS52016">
    <property type="entry name" value="TONB_DEPENDENT_REC_3"/>
    <property type="match status" value="1"/>
</dbReference>
<evidence type="ECO:0000259" key="15">
    <source>
        <dbReference type="Pfam" id="PF00593"/>
    </source>
</evidence>
<comment type="similarity">
    <text evidence="12 13">Belongs to the TonB-dependent receptor family.</text>
</comment>
<dbReference type="PANTHER" id="PTHR32552:SF68">
    <property type="entry name" value="FERRICHROME OUTER MEMBRANE TRANSPORTER_PHAGE RECEPTOR"/>
    <property type="match status" value="1"/>
</dbReference>
<evidence type="ECO:0000256" key="2">
    <source>
        <dbReference type="ARBA" id="ARBA00022448"/>
    </source>
</evidence>
<feature type="signal peptide" evidence="14">
    <location>
        <begin position="1"/>
        <end position="19"/>
    </location>
</feature>
<evidence type="ECO:0000256" key="9">
    <source>
        <dbReference type="ARBA" id="ARBA00023077"/>
    </source>
</evidence>
<evidence type="ECO:0000256" key="12">
    <source>
        <dbReference type="PROSITE-ProRule" id="PRU01360"/>
    </source>
</evidence>
<evidence type="ECO:0000256" key="5">
    <source>
        <dbReference type="ARBA" id="ARBA00022692"/>
    </source>
</evidence>
<keyword evidence="18" id="KW-1185">Reference proteome</keyword>
<evidence type="ECO:0000256" key="8">
    <source>
        <dbReference type="ARBA" id="ARBA00023065"/>
    </source>
</evidence>
<evidence type="ECO:0000256" key="13">
    <source>
        <dbReference type="RuleBase" id="RU003357"/>
    </source>
</evidence>
<dbReference type="PANTHER" id="PTHR32552">
    <property type="entry name" value="FERRICHROME IRON RECEPTOR-RELATED"/>
    <property type="match status" value="1"/>
</dbReference>
<name>A0A2P1PQZ7_9GAMM</name>
<dbReference type="OrthoDB" id="9764669at2"/>
<evidence type="ECO:0000256" key="11">
    <source>
        <dbReference type="ARBA" id="ARBA00023237"/>
    </source>
</evidence>
<keyword evidence="6 14" id="KW-0732">Signal</keyword>
<feature type="domain" description="TonB-dependent receptor-like beta-barrel" evidence="15">
    <location>
        <begin position="272"/>
        <end position="660"/>
    </location>
</feature>
<dbReference type="Gene3D" id="2.40.170.20">
    <property type="entry name" value="TonB-dependent receptor, beta-barrel domain"/>
    <property type="match status" value="1"/>
</dbReference>
<dbReference type="SUPFAM" id="SSF56935">
    <property type="entry name" value="Porins"/>
    <property type="match status" value="1"/>
</dbReference>
<dbReference type="KEGG" id="xba:C7S18_08715"/>
<dbReference type="InterPro" id="IPR037066">
    <property type="entry name" value="Plug_dom_sf"/>
</dbReference>
<dbReference type="InterPro" id="IPR012910">
    <property type="entry name" value="Plug_dom"/>
</dbReference>
<dbReference type="InterPro" id="IPR000531">
    <property type="entry name" value="Beta-barrel_TonB"/>
</dbReference>
<dbReference type="GO" id="GO:0015344">
    <property type="term" value="F:siderophore uptake transmembrane transporter activity"/>
    <property type="evidence" value="ECO:0007669"/>
    <property type="project" value="TreeGrafter"/>
</dbReference>
<keyword evidence="9 13" id="KW-0798">TonB box</keyword>
<evidence type="ECO:0000256" key="1">
    <source>
        <dbReference type="ARBA" id="ARBA00004571"/>
    </source>
</evidence>
<keyword evidence="4" id="KW-0410">Iron transport</keyword>
<protein>
    <submittedName>
        <fullName evidence="17">TonB-dependent receptor</fullName>
    </submittedName>
</protein>
<keyword evidence="11 12" id="KW-0998">Cell outer membrane</keyword>
<feature type="chain" id="PRO_5015103091" evidence="14">
    <location>
        <begin position="20"/>
        <end position="698"/>
    </location>
</feature>
<accession>A0A2P1PQZ7</accession>
<feature type="domain" description="TonB-dependent receptor plug" evidence="16">
    <location>
        <begin position="46"/>
        <end position="156"/>
    </location>
</feature>
<gene>
    <name evidence="17" type="ORF">C7S18_08715</name>
</gene>
<keyword evidence="8" id="KW-0406">Ion transport</keyword>
<keyword evidence="17" id="KW-0675">Receptor</keyword>
<reference evidence="17 18" key="1">
    <citation type="submission" date="2018-03" db="EMBL/GenBank/DDBJ databases">
        <title>Ahniella affigens gen. nov., sp. nov., a gammaproteobacterium isolated from sandy soil near a stream.</title>
        <authorList>
            <person name="Ko Y."/>
            <person name="Kim J.-H."/>
        </authorList>
    </citation>
    <scope>NUCLEOTIDE SEQUENCE [LARGE SCALE GENOMIC DNA]</scope>
    <source>
        <strain evidence="17 18">D13</strain>
    </source>
</reference>
<dbReference type="InterPro" id="IPR036942">
    <property type="entry name" value="Beta-barrel_TonB_sf"/>
</dbReference>
<evidence type="ECO:0000259" key="16">
    <source>
        <dbReference type="Pfam" id="PF07715"/>
    </source>
</evidence>
<evidence type="ECO:0000256" key="4">
    <source>
        <dbReference type="ARBA" id="ARBA00022496"/>
    </source>
</evidence>
<evidence type="ECO:0000256" key="10">
    <source>
        <dbReference type="ARBA" id="ARBA00023136"/>
    </source>
</evidence>
<keyword evidence="5 12" id="KW-0812">Transmembrane</keyword>
<dbReference type="EMBL" id="CP027860">
    <property type="protein sequence ID" value="AVP97270.1"/>
    <property type="molecule type" value="Genomic_DNA"/>
</dbReference>
<dbReference type="Pfam" id="PF07715">
    <property type="entry name" value="Plug"/>
    <property type="match status" value="1"/>
</dbReference>
<dbReference type="GO" id="GO:0009279">
    <property type="term" value="C:cell outer membrane"/>
    <property type="evidence" value="ECO:0007669"/>
    <property type="project" value="UniProtKB-SubCell"/>
</dbReference>
<proteinExistence type="inferred from homology"/>
<keyword evidence="10 12" id="KW-0472">Membrane</keyword>
<evidence type="ECO:0000256" key="14">
    <source>
        <dbReference type="SAM" id="SignalP"/>
    </source>
</evidence>
<evidence type="ECO:0000313" key="17">
    <source>
        <dbReference type="EMBL" id="AVP97270.1"/>
    </source>
</evidence>
<reference evidence="17 18" key="2">
    <citation type="submission" date="2018-03" db="EMBL/GenBank/DDBJ databases">
        <authorList>
            <person name="Keele B.F."/>
        </authorList>
    </citation>
    <scope>NUCLEOTIDE SEQUENCE [LARGE SCALE GENOMIC DNA]</scope>
    <source>
        <strain evidence="17 18">D13</strain>
    </source>
</reference>
<keyword evidence="2 12" id="KW-0813">Transport</keyword>